<dbReference type="CDD" id="cd04587">
    <property type="entry name" value="CBS_pair_CAP-ED_NT_Pol-beta-like_DUF294_assoc"/>
    <property type="match status" value="1"/>
</dbReference>
<dbReference type="PROSITE" id="PS50042">
    <property type="entry name" value="CNMP_BINDING_3"/>
    <property type="match status" value="1"/>
</dbReference>
<dbReference type="PANTHER" id="PTHR43080:SF2">
    <property type="entry name" value="CBS DOMAIN-CONTAINING PROTEIN"/>
    <property type="match status" value="1"/>
</dbReference>
<evidence type="ECO:0000259" key="4">
    <source>
        <dbReference type="PROSITE" id="PS51371"/>
    </source>
</evidence>
<dbReference type="EMBL" id="JAKNBA010000008">
    <property type="protein sequence ID" value="MDE1241815.1"/>
    <property type="molecule type" value="Genomic_DNA"/>
</dbReference>
<dbReference type="Proteomes" id="UP001140973">
    <property type="component" value="Unassembled WGS sequence"/>
</dbReference>
<feature type="domain" description="CBS" evidence="4">
    <location>
        <begin position="156"/>
        <end position="223"/>
    </location>
</feature>
<evidence type="ECO:0000313" key="11">
    <source>
        <dbReference type="Proteomes" id="UP001241226"/>
    </source>
</evidence>
<reference evidence="6 11" key="1">
    <citation type="submission" date="2022-02" db="EMBL/GenBank/DDBJ databases">
        <title>Emergence and expansion in Europe of a Vibrio aestuarianus clonal complex pathogenic for oysters.</title>
        <authorList>
            <person name="Mesnil A."/>
            <person name="Travers M.-A."/>
        </authorList>
    </citation>
    <scope>NUCLEOTIDE SEQUENCE</scope>
    <source>
        <strain evidence="7">151-ITT-15-cp-1</strain>
        <strain evidence="5">19_064_11T1</strain>
        <strain evidence="6">19_064_15T1</strain>
        <strain evidence="9 11">U17</strain>
        <strain evidence="8">U29</strain>
    </source>
</reference>
<dbReference type="Proteomes" id="UP001140979">
    <property type="component" value="Unassembled WGS sequence"/>
</dbReference>
<dbReference type="PANTHER" id="PTHR43080">
    <property type="entry name" value="CBS DOMAIN-CONTAINING PROTEIN CBSX3, MITOCHONDRIAL"/>
    <property type="match status" value="1"/>
</dbReference>
<dbReference type="InterPro" id="IPR014710">
    <property type="entry name" value="RmlC-like_jellyroll"/>
</dbReference>
<dbReference type="SMART" id="SM00116">
    <property type="entry name" value="CBS"/>
    <property type="match status" value="2"/>
</dbReference>
<dbReference type="RefSeq" id="WP_171980285.1">
    <property type="nucleotide sequence ID" value="NZ_CALYLG010000369.1"/>
</dbReference>
<dbReference type="Pfam" id="PF00571">
    <property type="entry name" value="CBS"/>
    <property type="match status" value="2"/>
</dbReference>
<dbReference type="Pfam" id="PF00027">
    <property type="entry name" value="cNMP_binding"/>
    <property type="match status" value="1"/>
</dbReference>
<evidence type="ECO:0000313" key="8">
    <source>
        <dbReference type="EMBL" id="WGK82816.1"/>
    </source>
</evidence>
<name>A0A7X6N8V4_9VIBR</name>
<dbReference type="Pfam" id="PF10335">
    <property type="entry name" value="DUF294_C"/>
    <property type="match status" value="1"/>
</dbReference>
<dbReference type="SUPFAM" id="SSF54631">
    <property type="entry name" value="CBS-domain pair"/>
    <property type="match status" value="1"/>
</dbReference>
<protein>
    <submittedName>
        <fullName evidence="6">DUF294 nucleotidyltransferase-like domain-containing protein</fullName>
    </submittedName>
    <submittedName>
        <fullName evidence="8">Nucleotidyltransferase substrate binding domain-containing protein</fullName>
    </submittedName>
</protein>
<dbReference type="EMBL" id="JAKNAX010000028">
    <property type="protein sequence ID" value="MDE1347030.1"/>
    <property type="molecule type" value="Genomic_DNA"/>
</dbReference>
<dbReference type="AlphaFoldDB" id="A0A7X6N8V4"/>
<dbReference type="Gene3D" id="3.10.580.10">
    <property type="entry name" value="CBS-domain"/>
    <property type="match status" value="1"/>
</dbReference>
<evidence type="ECO:0000256" key="1">
    <source>
        <dbReference type="ARBA" id="ARBA00023122"/>
    </source>
</evidence>
<proteinExistence type="predicted"/>
<dbReference type="Pfam" id="PF03445">
    <property type="entry name" value="DUF294"/>
    <property type="match status" value="1"/>
</dbReference>
<dbReference type="GO" id="GO:0008773">
    <property type="term" value="F:[protein-PII] uridylyltransferase activity"/>
    <property type="evidence" value="ECO:0007669"/>
    <property type="project" value="InterPro"/>
</dbReference>
<evidence type="ECO:0000313" key="7">
    <source>
        <dbReference type="EMBL" id="MDE1356539.1"/>
    </source>
</evidence>
<feature type="domain" description="Cyclic nucleotide-binding" evidence="3">
    <location>
        <begin position="17"/>
        <end position="115"/>
    </location>
</feature>
<dbReference type="InterPro" id="IPR018821">
    <property type="entry name" value="DUF294_put_nucleoTrafse_sb-bd"/>
</dbReference>
<dbReference type="InterPro" id="IPR000644">
    <property type="entry name" value="CBS_dom"/>
</dbReference>
<dbReference type="Proteomes" id="UP001239257">
    <property type="component" value="Chromosome 1"/>
</dbReference>
<evidence type="ECO:0000259" key="3">
    <source>
        <dbReference type="PROSITE" id="PS50042"/>
    </source>
</evidence>
<dbReference type="SMART" id="SM00100">
    <property type="entry name" value="cNMP"/>
    <property type="match status" value="1"/>
</dbReference>
<dbReference type="InterPro" id="IPR000595">
    <property type="entry name" value="cNMP-bd_dom"/>
</dbReference>
<sequence length="629" mass="71649">MEAELIEIKNFLAQYPPFNELPEETLVDVTQHVEISYFRQGTPIIHFGDHIQDLYLIRSGVVEVYRRKGELYNRLTEGGLFGQMGLLTNNRVRFPVTAIEDTLVYCIPENIFQDLYDNHDSFADFVEVEDNARLRQAISSKSDQNDLTTSKVKTLLTREAPFVYKTETIQNAAIKMAEENISSLLVIDPDIFEDNEEDASPVVGILTDRDLCTRVLAVGVDPSKQVTDVMTVEVVSLDHNAYVYEAMLTMLRYNVHHLPILKEKKPIGIIEATDIVRYESQNSLLLVSRIFQQQNVEELAALSNQVKDSFVRLVNEDANSHMVGTAMSVIGRSFKQRIIELAEENIGSPPIPYCFLALGSMGRDEQLIVTDQDNAMILDDSYDEKKHGAYFEALAKFVCDSLDQCGYSYCTGDIMASNPMWRMTRAQWEECFADWIDDPNPKALLNASIFFDLCGVYGRTKWAEQLNGFIVRRARKNNRFLACLARNALNRTPPLGFFKDFVMEKDGRHNNTINLKRRGTAPLADLIRVHALAVGSRSTNSFERLDDIIDAGILPKGRAQDLKDAMEFVSMVRIRHQAVDVEQAIEPDNNIEPENLSDFERRNLKDAFQILSNAQNFLKYRYQASNKFK</sequence>
<dbReference type="InterPro" id="IPR018490">
    <property type="entry name" value="cNMP-bd_dom_sf"/>
</dbReference>
<dbReference type="Proteomes" id="UP001241226">
    <property type="component" value="Chromosome 1"/>
</dbReference>
<organism evidence="6 10">
    <name type="scientific">Vibrio aestuarianus</name>
    <dbReference type="NCBI Taxonomy" id="28171"/>
    <lineage>
        <taxon>Bacteria</taxon>
        <taxon>Pseudomonadati</taxon>
        <taxon>Pseudomonadota</taxon>
        <taxon>Gammaproteobacteria</taxon>
        <taxon>Vibrionales</taxon>
        <taxon>Vibrionaceae</taxon>
        <taxon>Vibrio</taxon>
    </lineage>
</organism>
<dbReference type="Proteomes" id="UP001140978">
    <property type="component" value="Unassembled WGS sequence"/>
</dbReference>
<dbReference type="EMBL" id="CP118711">
    <property type="protein sequence ID" value="WGK84216.1"/>
    <property type="molecule type" value="Genomic_DNA"/>
</dbReference>
<dbReference type="EMBL" id="JAKNAP010000009">
    <property type="protein sequence ID" value="MDE1356539.1"/>
    <property type="molecule type" value="Genomic_DNA"/>
</dbReference>
<dbReference type="SUPFAM" id="SSF51206">
    <property type="entry name" value="cAMP-binding domain-like"/>
    <property type="match status" value="1"/>
</dbReference>
<dbReference type="Gene3D" id="2.60.120.10">
    <property type="entry name" value="Jelly Rolls"/>
    <property type="match status" value="1"/>
</dbReference>
<evidence type="ECO:0000313" key="10">
    <source>
        <dbReference type="Proteomes" id="UP001140978"/>
    </source>
</evidence>
<evidence type="ECO:0000256" key="2">
    <source>
        <dbReference type="PROSITE-ProRule" id="PRU00703"/>
    </source>
</evidence>
<keyword evidence="1 2" id="KW-0129">CBS domain</keyword>
<dbReference type="EMBL" id="CP118709">
    <property type="protein sequence ID" value="WGK82816.1"/>
    <property type="molecule type" value="Genomic_DNA"/>
</dbReference>
<feature type="domain" description="CBS" evidence="4">
    <location>
        <begin position="230"/>
        <end position="285"/>
    </location>
</feature>
<evidence type="ECO:0000313" key="6">
    <source>
        <dbReference type="EMBL" id="MDE1347030.1"/>
    </source>
</evidence>
<dbReference type="PROSITE" id="PS51371">
    <property type="entry name" value="CBS"/>
    <property type="match status" value="2"/>
</dbReference>
<dbReference type="CDD" id="cd00038">
    <property type="entry name" value="CAP_ED"/>
    <property type="match status" value="1"/>
</dbReference>
<evidence type="ECO:0000313" key="9">
    <source>
        <dbReference type="EMBL" id="WGK84216.1"/>
    </source>
</evidence>
<accession>A0A7X6N8V4</accession>
<evidence type="ECO:0000313" key="5">
    <source>
        <dbReference type="EMBL" id="MDE1241815.1"/>
    </source>
</evidence>
<dbReference type="CDD" id="cd05401">
    <property type="entry name" value="NT_GlnE_GlnD_like"/>
    <property type="match status" value="1"/>
</dbReference>
<dbReference type="InterPro" id="IPR005105">
    <property type="entry name" value="GlnD_Uridyltrans_N"/>
</dbReference>
<gene>
    <name evidence="7" type="ORF">L9W73_04325</name>
    <name evidence="5" type="ORF">L9W94_06580</name>
    <name evidence="6" type="ORF">L9X51_11380</name>
    <name evidence="8" type="ORF">PYE51_06105</name>
    <name evidence="9" type="ORF">PYE67_07225</name>
</gene>
<dbReference type="InterPro" id="IPR051257">
    <property type="entry name" value="Diverse_CBS-Domain"/>
</dbReference>
<dbReference type="InterPro" id="IPR046342">
    <property type="entry name" value="CBS_dom_sf"/>
</dbReference>